<feature type="domain" description="CYTH" evidence="1">
    <location>
        <begin position="6"/>
        <end position="201"/>
    </location>
</feature>
<comment type="caution">
    <text evidence="3">The sequence shown here is derived from an EMBL/GenBank/DDBJ whole genome shotgun (WGS) entry which is preliminary data.</text>
</comment>
<dbReference type="Gene3D" id="1.40.20.10">
    <property type="entry name" value="CHAD domain"/>
    <property type="match status" value="1"/>
</dbReference>
<dbReference type="Proteomes" id="UP000643279">
    <property type="component" value="Unassembled WGS sequence"/>
</dbReference>
<dbReference type="PROSITE" id="PS51707">
    <property type="entry name" value="CYTH"/>
    <property type="match status" value="1"/>
</dbReference>
<dbReference type="InterPro" id="IPR033469">
    <property type="entry name" value="CYTH-like_dom_sf"/>
</dbReference>
<dbReference type="EMBL" id="BMFW01000028">
    <property type="protein sequence ID" value="GGI00670.1"/>
    <property type="molecule type" value="Genomic_DNA"/>
</dbReference>
<dbReference type="Pfam" id="PF05235">
    <property type="entry name" value="CHAD"/>
    <property type="match status" value="1"/>
</dbReference>
<evidence type="ECO:0000313" key="3">
    <source>
        <dbReference type="EMBL" id="GGI00670.1"/>
    </source>
</evidence>
<dbReference type="InterPro" id="IPR007899">
    <property type="entry name" value="CHAD_dom"/>
</dbReference>
<proteinExistence type="predicted"/>
<dbReference type="SMART" id="SM00880">
    <property type="entry name" value="CHAD"/>
    <property type="match status" value="1"/>
</dbReference>
<accession>A0ABQ2AX06</accession>
<dbReference type="InterPro" id="IPR038186">
    <property type="entry name" value="CHAD_dom_sf"/>
</dbReference>
<protein>
    <submittedName>
        <fullName evidence="3">CHAD domain-containing protein</fullName>
    </submittedName>
</protein>
<evidence type="ECO:0000259" key="1">
    <source>
        <dbReference type="PROSITE" id="PS51707"/>
    </source>
</evidence>
<dbReference type="RefSeq" id="WP_188573128.1">
    <property type="nucleotide sequence ID" value="NZ_BMFW01000028.1"/>
</dbReference>
<reference evidence="4" key="1">
    <citation type="journal article" date="2019" name="Int. J. Syst. Evol. Microbiol.">
        <title>The Global Catalogue of Microorganisms (GCM) 10K type strain sequencing project: providing services to taxonomists for standard genome sequencing and annotation.</title>
        <authorList>
            <consortium name="The Broad Institute Genomics Platform"/>
            <consortium name="The Broad Institute Genome Sequencing Center for Infectious Disease"/>
            <person name="Wu L."/>
            <person name="Ma J."/>
        </authorList>
    </citation>
    <scope>NUCLEOTIDE SEQUENCE [LARGE SCALE GENOMIC DNA]</scope>
    <source>
        <strain evidence="4">CGMCC 1.12778</strain>
    </source>
</reference>
<dbReference type="PROSITE" id="PS51708">
    <property type="entry name" value="CHAD"/>
    <property type="match status" value="1"/>
</dbReference>
<evidence type="ECO:0000313" key="4">
    <source>
        <dbReference type="Proteomes" id="UP000643279"/>
    </source>
</evidence>
<dbReference type="Gene3D" id="2.40.320.10">
    <property type="entry name" value="Hypothetical Protein Pfu-838710-001"/>
    <property type="match status" value="1"/>
</dbReference>
<dbReference type="PANTHER" id="PTHR39339:SF1">
    <property type="entry name" value="CHAD DOMAIN-CONTAINING PROTEIN"/>
    <property type="match status" value="1"/>
</dbReference>
<keyword evidence="4" id="KW-1185">Reference proteome</keyword>
<evidence type="ECO:0000259" key="2">
    <source>
        <dbReference type="PROSITE" id="PS51708"/>
    </source>
</evidence>
<dbReference type="SUPFAM" id="SSF55154">
    <property type="entry name" value="CYTH-like phosphatases"/>
    <property type="match status" value="1"/>
</dbReference>
<dbReference type="InterPro" id="IPR023577">
    <property type="entry name" value="CYTH_domain"/>
</dbReference>
<dbReference type="PANTHER" id="PTHR39339">
    <property type="entry name" value="SLR1444 PROTEIN"/>
    <property type="match status" value="1"/>
</dbReference>
<gene>
    <name evidence="3" type="ORF">GCM10007170_38350</name>
</gene>
<organism evidence="3 4">
    <name type="scientific">Arthrobacter liuii</name>
    <dbReference type="NCBI Taxonomy" id="1476996"/>
    <lineage>
        <taxon>Bacteria</taxon>
        <taxon>Bacillati</taxon>
        <taxon>Actinomycetota</taxon>
        <taxon>Actinomycetes</taxon>
        <taxon>Micrococcales</taxon>
        <taxon>Micrococcaceae</taxon>
        <taxon>Arthrobacter</taxon>
    </lineage>
</organism>
<dbReference type="Pfam" id="PF01928">
    <property type="entry name" value="CYTH"/>
    <property type="match status" value="1"/>
</dbReference>
<dbReference type="SMART" id="SM01118">
    <property type="entry name" value="CYTH"/>
    <property type="match status" value="1"/>
</dbReference>
<sequence length="504" mass="55869">MPSTTVVEIERKFDVKEGAAVPRLKDLPGVARVDEPARQRLEAEYFDTVDLRLAPQQITLRRRTGGSDAGWHLKLPAGPGERNEYHEALGQDGDGVPEPLLRLVRVHVRDSALIVVARLSTKRTVYRLRNKKGNVLAEFSDDQVHAETLVPRPSSQHWREWELELTGGPRTLLDAGQELLAKAGVRPAPGSSKLVRALGKNLPGSYPALPAKLKGAGGAVLLTYLAGQAHTLTEQDPRVRLDEHDSVHKMRVATRKIRSVLATYLKLFKDTGTAKTLRGELKWLAGVLGQARDAEVMHLRLKDMIAHEPVELVMGPVGRRVDLELGSEYQKAHTQVVEALDSKRYFQLIEQLESFLTAAALTKHGTGTARKVIPPLIQSDIRRLKRAVREAKKHPAGTGDHPALHEARKDGKRLRYAAEAGSPVSPKKAARLAEAAHQVQKILGDHQDSIVTRNVLRRLGAEAFVHNENGFSFGRLHALEESAALTAEHRFHQEWKDFPSVRLP</sequence>
<name>A0ABQ2AX06_9MICC</name>
<dbReference type="CDD" id="cd07374">
    <property type="entry name" value="CYTH-like_Pase"/>
    <property type="match status" value="1"/>
</dbReference>
<feature type="domain" description="CHAD" evidence="2">
    <location>
        <begin position="214"/>
        <end position="500"/>
    </location>
</feature>